<reference evidence="3" key="2">
    <citation type="submission" date="2021-04" db="EMBL/GenBank/DDBJ databases">
        <authorList>
            <person name="Gilroy R."/>
        </authorList>
    </citation>
    <scope>NUCLEOTIDE SEQUENCE</scope>
    <source>
        <strain evidence="3">ChiGjej1B1-98</strain>
    </source>
</reference>
<dbReference type="NCBIfam" id="TIGR00426">
    <property type="entry name" value="competence protein ComEA helix-hairpin-helix repeat region"/>
    <property type="match status" value="1"/>
</dbReference>
<gene>
    <name evidence="3" type="ORF">H9830_12185</name>
</gene>
<feature type="transmembrane region" description="Helical" evidence="1">
    <location>
        <begin position="15"/>
        <end position="36"/>
    </location>
</feature>
<proteinExistence type="predicted"/>
<dbReference type="Proteomes" id="UP000824005">
    <property type="component" value="Unassembled WGS sequence"/>
</dbReference>
<dbReference type="GO" id="GO:0015627">
    <property type="term" value="C:type II protein secretion system complex"/>
    <property type="evidence" value="ECO:0007669"/>
    <property type="project" value="TreeGrafter"/>
</dbReference>
<sequence>MALHATVVLVARENWRLGVGAAVVLVIGAVAGGAIVNAVGTSSQSSEVVIGVDEEHTESGELLVDVQGAVERPGIVVLAPGARVVDAISGAGGFSEDAASDSINLAREVQDGEQLLVPVEGEAEAVDDGNDLININRATAEELQQLPRVGPSVSAAIVAHRDEHGPFSTVDQLEDVSGIGPAMMEQLRPLVTV</sequence>
<dbReference type="GO" id="GO:0015628">
    <property type="term" value="P:protein secretion by the type II secretion system"/>
    <property type="evidence" value="ECO:0007669"/>
    <property type="project" value="TreeGrafter"/>
</dbReference>
<dbReference type="PANTHER" id="PTHR21180">
    <property type="entry name" value="ENDONUCLEASE/EXONUCLEASE/PHOSPHATASE FAMILY DOMAIN-CONTAINING PROTEIN 1"/>
    <property type="match status" value="1"/>
</dbReference>
<dbReference type="Pfam" id="PF12836">
    <property type="entry name" value="HHH_3"/>
    <property type="match status" value="1"/>
</dbReference>
<accession>A0A9D2C9A4</accession>
<dbReference type="PANTHER" id="PTHR21180:SF32">
    <property type="entry name" value="ENDONUCLEASE_EXONUCLEASE_PHOSPHATASE FAMILY DOMAIN-CONTAINING PROTEIN 1"/>
    <property type="match status" value="1"/>
</dbReference>
<dbReference type="AlphaFoldDB" id="A0A9D2C9A4"/>
<reference evidence="3" key="1">
    <citation type="journal article" date="2021" name="PeerJ">
        <title>Extensive microbial diversity within the chicken gut microbiome revealed by metagenomics and culture.</title>
        <authorList>
            <person name="Gilroy R."/>
            <person name="Ravi A."/>
            <person name="Getino M."/>
            <person name="Pursley I."/>
            <person name="Horton D.L."/>
            <person name="Alikhan N.F."/>
            <person name="Baker D."/>
            <person name="Gharbi K."/>
            <person name="Hall N."/>
            <person name="Watson M."/>
            <person name="Adriaenssens E.M."/>
            <person name="Foster-Nyarko E."/>
            <person name="Jarju S."/>
            <person name="Secka A."/>
            <person name="Antonio M."/>
            <person name="Oren A."/>
            <person name="Chaudhuri R.R."/>
            <person name="La Ragione R."/>
            <person name="Hildebrand F."/>
            <person name="Pallen M.J."/>
        </authorList>
    </citation>
    <scope>NUCLEOTIDE SEQUENCE</scope>
    <source>
        <strain evidence="3">ChiGjej1B1-98</strain>
    </source>
</reference>
<protein>
    <submittedName>
        <fullName evidence="3">Helix-hairpin-helix domain-containing protein</fullName>
    </submittedName>
</protein>
<comment type="caution">
    <text evidence="3">The sequence shown here is derived from an EMBL/GenBank/DDBJ whole genome shotgun (WGS) entry which is preliminary data.</text>
</comment>
<evidence type="ECO:0000313" key="4">
    <source>
        <dbReference type="Proteomes" id="UP000824005"/>
    </source>
</evidence>
<evidence type="ECO:0000256" key="1">
    <source>
        <dbReference type="SAM" id="Phobius"/>
    </source>
</evidence>
<keyword evidence="1" id="KW-0812">Transmembrane</keyword>
<dbReference type="SUPFAM" id="SSF47781">
    <property type="entry name" value="RuvA domain 2-like"/>
    <property type="match status" value="1"/>
</dbReference>
<dbReference type="InterPro" id="IPR019554">
    <property type="entry name" value="Soluble_ligand-bd"/>
</dbReference>
<dbReference type="InterPro" id="IPR051675">
    <property type="entry name" value="Endo/Exo/Phosphatase_dom_1"/>
</dbReference>
<feature type="domain" description="Soluble ligand binding" evidence="2">
    <location>
        <begin position="64"/>
        <end position="114"/>
    </location>
</feature>
<evidence type="ECO:0000313" key="3">
    <source>
        <dbReference type="EMBL" id="HIY67021.1"/>
    </source>
</evidence>
<dbReference type="InterPro" id="IPR004509">
    <property type="entry name" value="Competence_ComEA_HhH"/>
</dbReference>
<dbReference type="EMBL" id="DXDC01000367">
    <property type="protein sequence ID" value="HIY67021.1"/>
    <property type="molecule type" value="Genomic_DNA"/>
</dbReference>
<dbReference type="Gene3D" id="3.10.560.10">
    <property type="entry name" value="Outer membrane lipoprotein wza domain like"/>
    <property type="match status" value="1"/>
</dbReference>
<keyword evidence="1" id="KW-0472">Membrane</keyword>
<organism evidence="3 4">
    <name type="scientific">Candidatus Agrococcus pullicola</name>
    <dbReference type="NCBI Taxonomy" id="2838429"/>
    <lineage>
        <taxon>Bacteria</taxon>
        <taxon>Bacillati</taxon>
        <taxon>Actinomycetota</taxon>
        <taxon>Actinomycetes</taxon>
        <taxon>Micrococcales</taxon>
        <taxon>Microbacteriaceae</taxon>
        <taxon>Agrococcus</taxon>
    </lineage>
</organism>
<dbReference type="InterPro" id="IPR010994">
    <property type="entry name" value="RuvA_2-like"/>
</dbReference>
<keyword evidence="1" id="KW-1133">Transmembrane helix</keyword>
<dbReference type="Gene3D" id="1.10.150.310">
    <property type="entry name" value="Tex RuvX-like domain-like"/>
    <property type="match status" value="1"/>
</dbReference>
<name>A0A9D2C9A4_9MICO</name>
<evidence type="ECO:0000259" key="2">
    <source>
        <dbReference type="Pfam" id="PF10531"/>
    </source>
</evidence>
<dbReference type="Pfam" id="PF10531">
    <property type="entry name" value="SLBB"/>
    <property type="match status" value="1"/>
</dbReference>